<name>A0A2N9EKZ5_FAGSY</name>
<organism evidence="1">
    <name type="scientific">Fagus sylvatica</name>
    <name type="common">Beechnut</name>
    <dbReference type="NCBI Taxonomy" id="28930"/>
    <lineage>
        <taxon>Eukaryota</taxon>
        <taxon>Viridiplantae</taxon>
        <taxon>Streptophyta</taxon>
        <taxon>Embryophyta</taxon>
        <taxon>Tracheophyta</taxon>
        <taxon>Spermatophyta</taxon>
        <taxon>Magnoliopsida</taxon>
        <taxon>eudicotyledons</taxon>
        <taxon>Gunneridae</taxon>
        <taxon>Pentapetalae</taxon>
        <taxon>rosids</taxon>
        <taxon>fabids</taxon>
        <taxon>Fagales</taxon>
        <taxon>Fagaceae</taxon>
        <taxon>Fagus</taxon>
    </lineage>
</organism>
<dbReference type="AlphaFoldDB" id="A0A2N9EKZ5"/>
<gene>
    <name evidence="1" type="ORF">FSB_LOCUS3182</name>
</gene>
<sequence length="90" mass="9792">MVEVVARLDAWKLEFRGSPCLTELGSLEKAPVHAITPGNAVPTDGANVGVKYLSGFCTELQEMVVLSSNLEHVPPFIGVELLWCFFGDFP</sequence>
<proteinExistence type="predicted"/>
<accession>A0A2N9EKZ5</accession>
<dbReference type="EMBL" id="OIVN01000152">
    <property type="protein sequence ID" value="SPC75300.1"/>
    <property type="molecule type" value="Genomic_DNA"/>
</dbReference>
<evidence type="ECO:0000313" key="1">
    <source>
        <dbReference type="EMBL" id="SPC75300.1"/>
    </source>
</evidence>
<protein>
    <submittedName>
        <fullName evidence="1">Uncharacterized protein</fullName>
    </submittedName>
</protein>
<reference evidence="1" key="1">
    <citation type="submission" date="2018-02" db="EMBL/GenBank/DDBJ databases">
        <authorList>
            <person name="Cohen D.B."/>
            <person name="Kent A.D."/>
        </authorList>
    </citation>
    <scope>NUCLEOTIDE SEQUENCE</scope>
</reference>